<evidence type="ECO:0000313" key="1">
    <source>
        <dbReference type="EMBL" id="GCA67431.1"/>
    </source>
</evidence>
<keyword evidence="2" id="KW-1185">Reference proteome</keyword>
<organism evidence="1 2">
    <name type="scientific">Mediterraneibacter butyricigenes</name>
    <dbReference type="NCBI Taxonomy" id="2316025"/>
    <lineage>
        <taxon>Bacteria</taxon>
        <taxon>Bacillati</taxon>
        <taxon>Bacillota</taxon>
        <taxon>Clostridia</taxon>
        <taxon>Lachnospirales</taxon>
        <taxon>Lachnospiraceae</taxon>
        <taxon>Mediterraneibacter</taxon>
    </lineage>
</organism>
<dbReference type="AlphaFoldDB" id="A0A391P178"/>
<reference evidence="2" key="1">
    <citation type="submission" date="2018-09" db="EMBL/GenBank/DDBJ databases">
        <title>Draft Genome Sequence of Mediterraneibacter sp. KCTC 15684.</title>
        <authorList>
            <person name="Kim J.S."/>
            <person name="Han K.I."/>
            <person name="Suh M.K."/>
            <person name="Lee K.C."/>
            <person name="Eom M.K."/>
            <person name="Lee J.H."/>
            <person name="Park S.H."/>
            <person name="Kang S.W."/>
            <person name="Park J.E."/>
            <person name="Oh B.S."/>
            <person name="Yu S.Y."/>
            <person name="Choi S.H."/>
            <person name="Lee D.H."/>
            <person name="Yoon H."/>
            <person name="Kim B."/>
            <person name="Yang S.J."/>
            <person name="Lee J.S."/>
        </authorList>
    </citation>
    <scope>NUCLEOTIDE SEQUENCE [LARGE SCALE GENOMIC DNA]</scope>
    <source>
        <strain evidence="2">KCTC 15684</strain>
    </source>
</reference>
<evidence type="ECO:0000313" key="2">
    <source>
        <dbReference type="Proteomes" id="UP000265643"/>
    </source>
</evidence>
<proteinExistence type="predicted"/>
<sequence>MRQGEAGDLAGAGVEETLSKGCTAQVFRERFSEASQTSDREVSVSEEVISIVSEAADKGWEFAAESLPGASSQESSGSVENRTCSEGITIWCQEATK</sequence>
<gene>
    <name evidence="1" type="ORF">KGMB01110_18670</name>
</gene>
<accession>A0A391P178</accession>
<name>A0A391P178_9FIRM</name>
<dbReference type="Proteomes" id="UP000265643">
    <property type="component" value="Unassembled WGS sequence"/>
</dbReference>
<dbReference type="EMBL" id="BHGK01000001">
    <property type="protein sequence ID" value="GCA67431.1"/>
    <property type="molecule type" value="Genomic_DNA"/>
</dbReference>
<comment type="caution">
    <text evidence="1">The sequence shown here is derived from an EMBL/GenBank/DDBJ whole genome shotgun (WGS) entry which is preliminary data.</text>
</comment>
<protein>
    <submittedName>
        <fullName evidence="1">Uncharacterized protein</fullName>
    </submittedName>
</protein>